<dbReference type="Gene3D" id="2.60.120.200">
    <property type="match status" value="1"/>
</dbReference>
<proteinExistence type="predicted"/>
<dbReference type="AlphaFoldDB" id="K2FY72"/>
<organism evidence="1">
    <name type="scientific">uncultured bacterium</name>
    <name type="common">gcode 4</name>
    <dbReference type="NCBI Taxonomy" id="1234023"/>
    <lineage>
        <taxon>Bacteria</taxon>
        <taxon>environmental samples</taxon>
    </lineage>
</organism>
<dbReference type="InterPro" id="IPR013320">
    <property type="entry name" value="ConA-like_dom_sf"/>
</dbReference>
<comment type="caution">
    <text evidence="1">The sequence shown here is derived from an EMBL/GenBank/DDBJ whole genome shotgun (WGS) entry which is preliminary data.</text>
</comment>
<dbReference type="SUPFAM" id="SSF49899">
    <property type="entry name" value="Concanavalin A-like lectins/glucanases"/>
    <property type="match status" value="1"/>
</dbReference>
<protein>
    <submittedName>
        <fullName evidence="1">Uncharacterized protein</fullName>
    </submittedName>
</protein>
<name>K2FY72_9BACT</name>
<gene>
    <name evidence="1" type="ORF">ACD_3C00130G0016</name>
</gene>
<accession>K2FY72</accession>
<sequence>PDICFVLDWSATNNFSSKDNCVTKKDMSLKDYDNSLVWYWDMETLTADWKLKDLSGNGNDWTFSWGMNYSAASTGWIISKGLSFSNSWYSIVVDDDWTWSSLDITKNMTIEAIFLDNSIHSCIFLSKWLWPNYNYKLDLYIAWNYEFIIGMDWEQRIARSMDKYKAWNFIHMVWVYDWENLSVYENWIKKWTLKYIWNPNNNNMPLILWRYLWDKEYSLNWVLDEIKIYNRAASDLEIRQRAKSLWFKQ</sequence>
<dbReference type="EMBL" id="AMFJ01000404">
    <property type="protein sequence ID" value="EKE27918.1"/>
    <property type="molecule type" value="Genomic_DNA"/>
</dbReference>
<reference evidence="1" key="1">
    <citation type="journal article" date="2012" name="Science">
        <title>Fermentation, hydrogen, and sulfur metabolism in multiple uncultivated bacterial phyla.</title>
        <authorList>
            <person name="Wrighton K.C."/>
            <person name="Thomas B.C."/>
            <person name="Sharon I."/>
            <person name="Miller C.S."/>
            <person name="Castelle C.J."/>
            <person name="VerBerkmoes N.C."/>
            <person name="Wilkins M.J."/>
            <person name="Hettich R.L."/>
            <person name="Lipton M.S."/>
            <person name="Williams K.H."/>
            <person name="Long P.E."/>
            <person name="Banfield J.F."/>
        </authorList>
    </citation>
    <scope>NUCLEOTIDE SEQUENCE [LARGE SCALE GENOMIC DNA]</scope>
</reference>
<feature type="non-terminal residue" evidence="1">
    <location>
        <position position="1"/>
    </location>
</feature>
<evidence type="ECO:0000313" key="1">
    <source>
        <dbReference type="EMBL" id="EKE27918.1"/>
    </source>
</evidence>